<gene>
    <name evidence="1" type="ORF">C1280_31970</name>
</gene>
<dbReference type="EMBL" id="CP025958">
    <property type="protein sequence ID" value="AWM41154.1"/>
    <property type="molecule type" value="Genomic_DNA"/>
</dbReference>
<dbReference type="KEGG" id="gog:C1280_31970"/>
<dbReference type="RefSeq" id="WP_010039631.1">
    <property type="nucleotide sequence ID" value="NZ_CP025958.1"/>
</dbReference>
<sequence>MDAPNTRPVEGIDYYVENGKWVFTAAYHRKRGHCCKSGCRHCPFGNAPSDRTAEEAQRPAQPKS</sequence>
<name>A0A2Z3HH84_9BACT</name>
<dbReference type="AlphaFoldDB" id="A0A2Z3HH84"/>
<dbReference type="Pfam" id="PF17653">
    <property type="entry name" value="DUF5522"/>
    <property type="match status" value="1"/>
</dbReference>
<reference evidence="1 2" key="1">
    <citation type="submission" date="2018-01" db="EMBL/GenBank/DDBJ databases">
        <title>G. obscuriglobus.</title>
        <authorList>
            <person name="Franke J."/>
            <person name="Blomberg W."/>
            <person name="Selmecki A."/>
        </authorList>
    </citation>
    <scope>NUCLEOTIDE SEQUENCE [LARGE SCALE GENOMIC DNA]</scope>
    <source>
        <strain evidence="1 2">DSM 5831</strain>
    </source>
</reference>
<evidence type="ECO:0000313" key="2">
    <source>
        <dbReference type="Proteomes" id="UP000245802"/>
    </source>
</evidence>
<proteinExistence type="predicted"/>
<dbReference type="OrthoDB" id="9800168at2"/>
<dbReference type="InterPro" id="IPR040807">
    <property type="entry name" value="DUF5522"/>
</dbReference>
<evidence type="ECO:0000313" key="1">
    <source>
        <dbReference type="EMBL" id="AWM41154.1"/>
    </source>
</evidence>
<keyword evidence="2" id="KW-1185">Reference proteome</keyword>
<dbReference type="Proteomes" id="UP000245802">
    <property type="component" value="Chromosome"/>
</dbReference>
<organism evidence="1 2">
    <name type="scientific">Gemmata obscuriglobus</name>
    <dbReference type="NCBI Taxonomy" id="114"/>
    <lineage>
        <taxon>Bacteria</taxon>
        <taxon>Pseudomonadati</taxon>
        <taxon>Planctomycetota</taxon>
        <taxon>Planctomycetia</taxon>
        <taxon>Gemmatales</taxon>
        <taxon>Gemmataceae</taxon>
        <taxon>Gemmata</taxon>
    </lineage>
</organism>
<protein>
    <submittedName>
        <fullName evidence="1">Uncharacterized protein</fullName>
    </submittedName>
</protein>
<accession>A0A2Z3HH84</accession>